<organism evidence="2 3">
    <name type="scientific">Crenichthys baileyi</name>
    <name type="common">White River springfish</name>
    <dbReference type="NCBI Taxonomy" id="28760"/>
    <lineage>
        <taxon>Eukaryota</taxon>
        <taxon>Metazoa</taxon>
        <taxon>Chordata</taxon>
        <taxon>Craniata</taxon>
        <taxon>Vertebrata</taxon>
        <taxon>Euteleostomi</taxon>
        <taxon>Actinopterygii</taxon>
        <taxon>Neopterygii</taxon>
        <taxon>Teleostei</taxon>
        <taxon>Neoteleostei</taxon>
        <taxon>Acanthomorphata</taxon>
        <taxon>Ovalentaria</taxon>
        <taxon>Atherinomorphae</taxon>
        <taxon>Cyprinodontiformes</taxon>
        <taxon>Goodeidae</taxon>
        <taxon>Crenichthys</taxon>
    </lineage>
</organism>
<accession>A0AAV9SRT4</accession>
<proteinExistence type="predicted"/>
<evidence type="ECO:0000313" key="2">
    <source>
        <dbReference type="EMBL" id="KAK5624015.1"/>
    </source>
</evidence>
<dbReference type="GO" id="GO:0006508">
    <property type="term" value="P:proteolysis"/>
    <property type="evidence" value="ECO:0007669"/>
    <property type="project" value="UniProtKB-KW"/>
</dbReference>
<dbReference type="Proteomes" id="UP001311232">
    <property type="component" value="Unassembled WGS sequence"/>
</dbReference>
<sequence>MSGDGGCTRCSLRLSLFSERGSGAGSVHAVPLLGAALQKPFREYLEAQKAKLHHVTGEGTPVEDNWLSWLFEKVVVIMVCFFVCSIVNSMAQSYAKRKRREKSSDSKME</sequence>
<keyword evidence="1" id="KW-1133">Transmembrane helix</keyword>
<feature type="transmembrane region" description="Helical" evidence="1">
    <location>
        <begin position="74"/>
        <end position="95"/>
    </location>
</feature>
<reference evidence="2 3" key="1">
    <citation type="submission" date="2021-06" db="EMBL/GenBank/DDBJ databases">
        <authorList>
            <person name="Palmer J.M."/>
        </authorList>
    </citation>
    <scope>NUCLEOTIDE SEQUENCE [LARGE SCALE GENOMIC DNA]</scope>
    <source>
        <strain evidence="2 3">MEX-2019</strain>
        <tissue evidence="2">Muscle</tissue>
    </source>
</reference>
<evidence type="ECO:0000256" key="1">
    <source>
        <dbReference type="SAM" id="Phobius"/>
    </source>
</evidence>
<comment type="caution">
    <text evidence="2">The sequence shown here is derived from an EMBL/GenBank/DDBJ whole genome shotgun (WGS) entry which is preliminary data.</text>
</comment>
<keyword evidence="3" id="KW-1185">Reference proteome</keyword>
<keyword evidence="1" id="KW-0812">Transmembrane</keyword>
<keyword evidence="2" id="KW-0645">Protease</keyword>
<evidence type="ECO:0000313" key="3">
    <source>
        <dbReference type="Proteomes" id="UP001311232"/>
    </source>
</evidence>
<dbReference type="AlphaFoldDB" id="A0AAV9SRT4"/>
<protein>
    <submittedName>
        <fullName evidence="2">Vacuolar membrane protease</fullName>
    </submittedName>
</protein>
<keyword evidence="1" id="KW-0472">Membrane</keyword>
<dbReference type="GO" id="GO:0008233">
    <property type="term" value="F:peptidase activity"/>
    <property type="evidence" value="ECO:0007669"/>
    <property type="project" value="UniProtKB-KW"/>
</dbReference>
<gene>
    <name evidence="2" type="primary">VMP1_2</name>
    <name evidence="2" type="ORF">CRENBAI_021905</name>
</gene>
<dbReference type="EMBL" id="JAHHUM010000007">
    <property type="protein sequence ID" value="KAK5624015.1"/>
    <property type="molecule type" value="Genomic_DNA"/>
</dbReference>
<name>A0AAV9SRT4_9TELE</name>
<keyword evidence="2" id="KW-0378">Hydrolase</keyword>